<dbReference type="AlphaFoldDB" id="A0A433J2V8"/>
<evidence type="ECO:0000313" key="2">
    <source>
        <dbReference type="EMBL" id="RUQ66057.1"/>
    </source>
</evidence>
<sequence length="92" mass="9893">MDHQDDRTRRGNGGGTERGRAASSGAVPYGVSDSRAPDYRAIAQQFASLSAAAARQARATGDDELERLAQRLDTCADAILDDLDRERTRLSA</sequence>
<evidence type="ECO:0000256" key="1">
    <source>
        <dbReference type="SAM" id="MobiDB-lite"/>
    </source>
</evidence>
<keyword evidence="3" id="KW-1185">Reference proteome</keyword>
<organism evidence="2 3">
    <name type="scientific">Azospirillum doebereinerae</name>
    <dbReference type="NCBI Taxonomy" id="92933"/>
    <lineage>
        <taxon>Bacteria</taxon>
        <taxon>Pseudomonadati</taxon>
        <taxon>Pseudomonadota</taxon>
        <taxon>Alphaproteobacteria</taxon>
        <taxon>Rhodospirillales</taxon>
        <taxon>Azospirillaceae</taxon>
        <taxon>Azospirillum</taxon>
    </lineage>
</organism>
<dbReference type="RefSeq" id="WP_127002561.1">
    <property type="nucleotide sequence ID" value="NZ_JBNPXW010000001.1"/>
</dbReference>
<proteinExistence type="predicted"/>
<name>A0A433J2V8_9PROT</name>
<comment type="caution">
    <text evidence="2">The sequence shown here is derived from an EMBL/GenBank/DDBJ whole genome shotgun (WGS) entry which is preliminary data.</text>
</comment>
<dbReference type="EMBL" id="RZIJ01000023">
    <property type="protein sequence ID" value="RUQ66057.1"/>
    <property type="molecule type" value="Genomic_DNA"/>
</dbReference>
<dbReference type="Proteomes" id="UP000280346">
    <property type="component" value="Unassembled WGS sequence"/>
</dbReference>
<gene>
    <name evidence="2" type="ORF">EJ913_23715</name>
</gene>
<feature type="region of interest" description="Disordered" evidence="1">
    <location>
        <begin position="1"/>
        <end position="31"/>
    </location>
</feature>
<accession>A0A433J2V8</accession>
<evidence type="ECO:0000313" key="3">
    <source>
        <dbReference type="Proteomes" id="UP000280346"/>
    </source>
</evidence>
<protein>
    <submittedName>
        <fullName evidence="2">Uncharacterized protein</fullName>
    </submittedName>
</protein>
<reference evidence="2 3" key="1">
    <citation type="submission" date="2018-12" db="EMBL/GenBank/DDBJ databases">
        <authorList>
            <person name="Yang Y."/>
        </authorList>
    </citation>
    <scope>NUCLEOTIDE SEQUENCE [LARGE SCALE GENOMIC DNA]</scope>
    <source>
        <strain evidence="2 3">GSF71</strain>
    </source>
</reference>